<proteinExistence type="predicted"/>
<evidence type="ECO:0000313" key="1">
    <source>
        <dbReference type="EMBL" id="KAK8130033.1"/>
    </source>
</evidence>
<gene>
    <name evidence="1" type="ORF">PG999_002413</name>
</gene>
<name>A0AAW0R8D3_9PEZI</name>
<keyword evidence="2" id="KW-1185">Reference proteome</keyword>
<dbReference type="AlphaFoldDB" id="A0AAW0R8D3"/>
<dbReference type="Proteomes" id="UP001392437">
    <property type="component" value="Unassembled WGS sequence"/>
</dbReference>
<comment type="caution">
    <text evidence="1">The sequence shown here is derived from an EMBL/GenBank/DDBJ whole genome shotgun (WGS) entry which is preliminary data.</text>
</comment>
<protein>
    <recommendedName>
        <fullName evidence="3">Excreted virulence factor EspC, type VII ESX diderm</fullName>
    </recommendedName>
</protein>
<organism evidence="1 2">
    <name type="scientific">Apiospora kogelbergensis</name>
    <dbReference type="NCBI Taxonomy" id="1337665"/>
    <lineage>
        <taxon>Eukaryota</taxon>
        <taxon>Fungi</taxon>
        <taxon>Dikarya</taxon>
        <taxon>Ascomycota</taxon>
        <taxon>Pezizomycotina</taxon>
        <taxon>Sordariomycetes</taxon>
        <taxon>Xylariomycetidae</taxon>
        <taxon>Amphisphaeriales</taxon>
        <taxon>Apiosporaceae</taxon>
        <taxon>Apiospora</taxon>
    </lineage>
</organism>
<sequence>MKFIGDTFVASLPAIGQVTCAVWKEAAKSAVQILSGVNAAAGAKTGIQTLIKVAKMLKKQGKGANEWEEYVRKHVAAGDACEFDIKKMFNDAVKVADSALRNV</sequence>
<dbReference type="EMBL" id="JAQQWP010000002">
    <property type="protein sequence ID" value="KAK8130033.1"/>
    <property type="molecule type" value="Genomic_DNA"/>
</dbReference>
<accession>A0AAW0R8D3</accession>
<evidence type="ECO:0000313" key="2">
    <source>
        <dbReference type="Proteomes" id="UP001392437"/>
    </source>
</evidence>
<evidence type="ECO:0008006" key="3">
    <source>
        <dbReference type="Google" id="ProtNLM"/>
    </source>
</evidence>
<reference evidence="1 2" key="1">
    <citation type="submission" date="2023-01" db="EMBL/GenBank/DDBJ databases">
        <title>Analysis of 21 Apiospora genomes using comparative genomics revels a genus with tremendous synthesis potential of carbohydrate active enzymes and secondary metabolites.</title>
        <authorList>
            <person name="Sorensen T."/>
        </authorList>
    </citation>
    <scope>NUCLEOTIDE SEQUENCE [LARGE SCALE GENOMIC DNA]</scope>
    <source>
        <strain evidence="1 2">CBS 117206</strain>
    </source>
</reference>